<dbReference type="AlphaFoldDB" id="A0A239PZ62"/>
<dbReference type="PANTHER" id="PTHR43364">
    <property type="entry name" value="NADH-SPECIFIC METHYLGLYOXAL REDUCTASE-RELATED"/>
    <property type="match status" value="1"/>
</dbReference>
<keyword evidence="3" id="KW-1185">Reference proteome</keyword>
<dbReference type="PANTHER" id="PTHR43364:SF1">
    <property type="entry name" value="OXIDOREDUCTASE YDHF"/>
    <property type="match status" value="1"/>
</dbReference>
<sequence length="304" mass="33303">MDTRRDFPVERVSISEDLSFSRLVYGMWRIGDDADTSVAHVRAKIDAVLAQGITTLDQADIYGDYTAESILGQALKADPGLRQRVELVTKCGIVAPCGKYADVACKHYDTTAAHITASVENSLRDLGTDHIDLLLIHRPDPLMDHRETGAALDGLVKSGKIRAVGVSNFRPHDVELLQSAMQTPLATNQIELSLARIEPFSDGDLAFHQRRNDPVMAWSPLGGGSLMREDSELTRRMDAMAAEFGVDRAAIAVAFLLRHPARILPVLGTNSLPRIAGISDACKVDMTRVQWFQLYEAALGREVA</sequence>
<dbReference type="GO" id="GO:0016491">
    <property type="term" value="F:oxidoreductase activity"/>
    <property type="evidence" value="ECO:0007669"/>
    <property type="project" value="InterPro"/>
</dbReference>
<evidence type="ECO:0000313" key="3">
    <source>
        <dbReference type="Proteomes" id="UP000198307"/>
    </source>
</evidence>
<evidence type="ECO:0000313" key="2">
    <source>
        <dbReference type="EMBL" id="SNT75621.1"/>
    </source>
</evidence>
<dbReference type="GO" id="GO:0005829">
    <property type="term" value="C:cytosol"/>
    <property type="evidence" value="ECO:0007669"/>
    <property type="project" value="TreeGrafter"/>
</dbReference>
<dbReference type="InterPro" id="IPR036812">
    <property type="entry name" value="NAD(P)_OxRdtase_dom_sf"/>
</dbReference>
<dbReference type="SUPFAM" id="SSF51430">
    <property type="entry name" value="NAD(P)-linked oxidoreductase"/>
    <property type="match status" value="1"/>
</dbReference>
<protein>
    <submittedName>
        <fullName evidence="2">Predicted oxidoreductase</fullName>
    </submittedName>
</protein>
<evidence type="ECO:0000259" key="1">
    <source>
        <dbReference type="Pfam" id="PF00248"/>
    </source>
</evidence>
<dbReference type="RefSeq" id="WP_089345146.1">
    <property type="nucleotide sequence ID" value="NZ_CP067130.1"/>
</dbReference>
<reference evidence="2 3" key="1">
    <citation type="submission" date="2017-07" db="EMBL/GenBank/DDBJ databases">
        <authorList>
            <person name="Sun Z.S."/>
            <person name="Albrecht U."/>
            <person name="Echele G."/>
            <person name="Lee C.C."/>
        </authorList>
    </citation>
    <scope>NUCLEOTIDE SEQUENCE [LARGE SCALE GENOMIC DNA]</scope>
    <source>
        <strain evidence="2 3">DSM 14827</strain>
    </source>
</reference>
<organism evidence="2 3">
    <name type="scientific">Paracoccus seriniphilus</name>
    <dbReference type="NCBI Taxonomy" id="184748"/>
    <lineage>
        <taxon>Bacteria</taxon>
        <taxon>Pseudomonadati</taxon>
        <taxon>Pseudomonadota</taxon>
        <taxon>Alphaproteobacteria</taxon>
        <taxon>Rhodobacterales</taxon>
        <taxon>Paracoccaceae</taxon>
        <taxon>Paracoccus</taxon>
    </lineage>
</organism>
<dbReference type="Proteomes" id="UP000198307">
    <property type="component" value="Unassembled WGS sequence"/>
</dbReference>
<dbReference type="InterPro" id="IPR020471">
    <property type="entry name" value="AKR"/>
</dbReference>
<accession>A0A239PZ62</accession>
<dbReference type="PROSITE" id="PS00062">
    <property type="entry name" value="ALDOKETO_REDUCTASE_2"/>
    <property type="match status" value="1"/>
</dbReference>
<dbReference type="PRINTS" id="PR00069">
    <property type="entry name" value="ALDKETRDTASE"/>
</dbReference>
<name>A0A239PZ62_9RHOB</name>
<dbReference type="Pfam" id="PF00248">
    <property type="entry name" value="Aldo_ket_red"/>
    <property type="match status" value="1"/>
</dbReference>
<proteinExistence type="predicted"/>
<dbReference type="OrthoDB" id="9768793at2"/>
<dbReference type="InterPro" id="IPR050523">
    <property type="entry name" value="AKR_Detox_Biosynth"/>
</dbReference>
<feature type="domain" description="NADP-dependent oxidoreductase" evidence="1">
    <location>
        <begin position="22"/>
        <end position="291"/>
    </location>
</feature>
<gene>
    <name evidence="2" type="ORF">SAMN05444959_11242</name>
</gene>
<dbReference type="InterPro" id="IPR018170">
    <property type="entry name" value="Aldo/ket_reductase_CS"/>
</dbReference>
<dbReference type="EMBL" id="FZQB01000012">
    <property type="protein sequence ID" value="SNT75621.1"/>
    <property type="molecule type" value="Genomic_DNA"/>
</dbReference>
<dbReference type="CDD" id="cd19092">
    <property type="entry name" value="AKR_BsYcsN_EcYdhF-like"/>
    <property type="match status" value="1"/>
</dbReference>
<dbReference type="Gene3D" id="3.20.20.100">
    <property type="entry name" value="NADP-dependent oxidoreductase domain"/>
    <property type="match status" value="1"/>
</dbReference>
<dbReference type="InterPro" id="IPR023210">
    <property type="entry name" value="NADP_OxRdtase_dom"/>
</dbReference>